<dbReference type="AlphaFoldDB" id="A0A0X8NWK6"/>
<feature type="domain" description="Flagellar hook-associated protein 2 C-terminal" evidence="7">
    <location>
        <begin position="223"/>
        <end position="444"/>
    </location>
</feature>
<dbReference type="Pfam" id="PF02465">
    <property type="entry name" value="FliD_N"/>
    <property type="match status" value="1"/>
</dbReference>
<sequence length="462" mass="48517">MASITNLGSVSGLPLEKILSDLQTAEDKKLSIYTTRAASYKTRIDAYAQLQSALEALQKSAGVLGKAETMAAIKGSVTGGTALTATVAAEGATAGQYVIEVKNLARAQSLQSGAVADRTAKHGDTGSFEVELADGTKRTIDLKGDTSLNGIVKAINADDKSGLRATVINDGNGNNYLMLTAKDTGVQASVKNITVTGDQSLKDILSFSTAADGTTTGMASTKAEDAQLIINNLVVKSGSNNVANVIDGVTLNLTEKTETDKPITLKLEADTSVANKAIQDFVKTYNALQTTIKNLTAFDAKAATNQPLTGDGTTRSIQSSVTGALQAVLGEGTVRSLADLGITTDPQTRQLKLDQTKLDKALTANPADVTKLLTGDNGLAKSFDKAFKDVLGSTGSLKTRTDGLTKSMSDLDAQQKRAKAASDAEIDQMRTRFVALDKFYMQMQTTANYLTQQFAAMNKSSK</sequence>
<dbReference type="GO" id="GO:0005576">
    <property type="term" value="C:extracellular region"/>
    <property type="evidence" value="ECO:0007669"/>
    <property type="project" value="UniProtKB-SubCell"/>
</dbReference>
<dbReference type="GO" id="GO:0071973">
    <property type="term" value="P:bacterial-type flagellum-dependent cell motility"/>
    <property type="evidence" value="ECO:0007669"/>
    <property type="project" value="TreeGrafter"/>
</dbReference>
<dbReference type="Proteomes" id="UP000060602">
    <property type="component" value="Chromosome"/>
</dbReference>
<keyword evidence="4 5" id="KW-0975">Bacterial flagellum</keyword>
<evidence type="ECO:0000313" key="9">
    <source>
        <dbReference type="Proteomes" id="UP000060602"/>
    </source>
</evidence>
<keyword evidence="5" id="KW-0964">Secreted</keyword>
<keyword evidence="3" id="KW-0175">Coiled coil</keyword>
<evidence type="ECO:0000256" key="2">
    <source>
        <dbReference type="ARBA" id="ARBA00011255"/>
    </source>
</evidence>
<comment type="subunit">
    <text evidence="2 5">Homopentamer.</text>
</comment>
<evidence type="ECO:0000259" key="7">
    <source>
        <dbReference type="Pfam" id="PF07195"/>
    </source>
</evidence>
<dbReference type="EMBL" id="CP014060">
    <property type="protein sequence ID" value="AMG35665.1"/>
    <property type="molecule type" value="Genomic_DNA"/>
</dbReference>
<name>A0A0X8NWK6_ALCXX</name>
<comment type="function">
    <text evidence="5">Required for morphogenesis and for the elongation of the flagellar filament by facilitating polymerization of the flagellin monomers at the tip of growing filament. Forms a capping structure, which prevents flagellin subunits (transported through the central channel of the flagellum) from leaking out without polymerization at the distal end.</text>
</comment>
<dbReference type="GO" id="GO:0007155">
    <property type="term" value="P:cell adhesion"/>
    <property type="evidence" value="ECO:0007669"/>
    <property type="project" value="InterPro"/>
</dbReference>
<keyword evidence="8" id="KW-0969">Cilium</keyword>
<comment type="subcellular location">
    <subcellularLocation>
        <location evidence="5">Secreted</location>
    </subcellularLocation>
    <subcellularLocation>
        <location evidence="5">Bacterial flagellum</location>
    </subcellularLocation>
</comment>
<evidence type="ECO:0000313" key="8">
    <source>
        <dbReference type="EMBL" id="AMG35665.1"/>
    </source>
</evidence>
<reference evidence="9" key="1">
    <citation type="submission" date="2015-12" db="EMBL/GenBank/DDBJ databases">
        <title>FDA dAtabase for Regulatory Grade micrObial Sequences (FDA-ARGOS): Supporting development and validation of Infectious Disease Dx tests.</title>
        <authorList>
            <person name="Case J."/>
            <person name="Tallon L."/>
            <person name="Sadzewicz L."/>
            <person name="Sengamalay N."/>
            <person name="Ott S."/>
            <person name="Godinez A."/>
            <person name="Nagaraj S."/>
            <person name="Nadendla S."/>
            <person name="Sichtig H."/>
        </authorList>
    </citation>
    <scope>NUCLEOTIDE SEQUENCE [LARGE SCALE GENOMIC DNA]</scope>
    <source>
        <strain evidence="9">FDAARGOS_147</strain>
    </source>
</reference>
<gene>
    <name evidence="8" type="ORF">AL504_06225</name>
</gene>
<feature type="domain" description="Flagellar hook-associated protein 2 N-terminal" evidence="6">
    <location>
        <begin position="11"/>
        <end position="108"/>
    </location>
</feature>
<dbReference type="Pfam" id="PF07195">
    <property type="entry name" value="FliD_C"/>
    <property type="match status" value="1"/>
</dbReference>
<dbReference type="InterPro" id="IPR003481">
    <property type="entry name" value="FliD_N"/>
</dbReference>
<proteinExistence type="inferred from homology"/>
<dbReference type="PANTHER" id="PTHR30288">
    <property type="entry name" value="FLAGELLAR CAP/ASSEMBLY PROTEIN FLID"/>
    <property type="match status" value="1"/>
</dbReference>
<dbReference type="InterPro" id="IPR040026">
    <property type="entry name" value="FliD"/>
</dbReference>
<evidence type="ECO:0000256" key="3">
    <source>
        <dbReference type="ARBA" id="ARBA00023054"/>
    </source>
</evidence>
<accession>A0A0X8NWK6</accession>
<dbReference type="RefSeq" id="WP_061071516.1">
    <property type="nucleotide sequence ID" value="NZ_CP014060.2"/>
</dbReference>
<dbReference type="InterPro" id="IPR010809">
    <property type="entry name" value="FliD_C"/>
</dbReference>
<evidence type="ECO:0000256" key="5">
    <source>
        <dbReference type="RuleBase" id="RU362066"/>
    </source>
</evidence>
<dbReference type="PANTHER" id="PTHR30288:SF0">
    <property type="entry name" value="FLAGELLAR HOOK-ASSOCIATED PROTEIN 2"/>
    <property type="match status" value="1"/>
</dbReference>
<dbReference type="GO" id="GO:0009421">
    <property type="term" value="C:bacterial-type flagellum filament cap"/>
    <property type="evidence" value="ECO:0007669"/>
    <property type="project" value="InterPro"/>
</dbReference>
<keyword evidence="8" id="KW-0282">Flagellum</keyword>
<organism evidence="8 9">
    <name type="scientific">Alcaligenes xylosoxydans xylosoxydans</name>
    <name type="common">Achromobacter xylosoxidans</name>
    <dbReference type="NCBI Taxonomy" id="85698"/>
    <lineage>
        <taxon>Bacteria</taxon>
        <taxon>Pseudomonadati</taxon>
        <taxon>Pseudomonadota</taxon>
        <taxon>Betaproteobacteria</taxon>
        <taxon>Burkholderiales</taxon>
        <taxon>Alcaligenaceae</taxon>
        <taxon>Achromobacter</taxon>
    </lineage>
</organism>
<evidence type="ECO:0000256" key="1">
    <source>
        <dbReference type="ARBA" id="ARBA00009764"/>
    </source>
</evidence>
<dbReference type="GO" id="GO:0009424">
    <property type="term" value="C:bacterial-type flagellum hook"/>
    <property type="evidence" value="ECO:0007669"/>
    <property type="project" value="UniProtKB-UniRule"/>
</dbReference>
<keyword evidence="8" id="KW-0966">Cell projection</keyword>
<comment type="similarity">
    <text evidence="1 5">Belongs to the FliD family.</text>
</comment>
<evidence type="ECO:0000256" key="4">
    <source>
        <dbReference type="ARBA" id="ARBA00023143"/>
    </source>
</evidence>
<protein>
    <recommendedName>
        <fullName evidence="5">Flagellar hook-associated protein 2</fullName>
        <shortName evidence="5">HAP2</shortName>
    </recommendedName>
    <alternativeName>
        <fullName evidence="5">Flagellar cap protein</fullName>
    </alternativeName>
</protein>
<evidence type="ECO:0000259" key="6">
    <source>
        <dbReference type="Pfam" id="PF02465"/>
    </source>
</evidence>